<reference evidence="1 2" key="1">
    <citation type="submission" date="2023-12" db="EMBL/GenBank/DDBJ databases">
        <title>the genome sequence of Hyalangium sp. s54d21.</title>
        <authorList>
            <person name="Zhang X."/>
        </authorList>
    </citation>
    <scope>NUCLEOTIDE SEQUENCE [LARGE SCALE GENOMIC DNA]</scope>
    <source>
        <strain evidence="2">s54d21</strain>
    </source>
</reference>
<organism evidence="1 2">
    <name type="scientific">Hyalangium rubrum</name>
    <dbReference type="NCBI Taxonomy" id="3103134"/>
    <lineage>
        <taxon>Bacteria</taxon>
        <taxon>Pseudomonadati</taxon>
        <taxon>Myxococcota</taxon>
        <taxon>Myxococcia</taxon>
        <taxon>Myxococcales</taxon>
        <taxon>Cystobacterineae</taxon>
        <taxon>Archangiaceae</taxon>
        <taxon>Hyalangium</taxon>
    </lineage>
</organism>
<dbReference type="Gene3D" id="3.60.60.10">
    <property type="entry name" value="Penicillin V Acylase, Chain A"/>
    <property type="match status" value="1"/>
</dbReference>
<name>A0ABU5HDF4_9BACT</name>
<evidence type="ECO:0000313" key="2">
    <source>
        <dbReference type="Proteomes" id="UP001291309"/>
    </source>
</evidence>
<dbReference type="PANTHER" id="PTHR34180:SF1">
    <property type="entry name" value="BETA-ALANYL-DOPAMINE_CARCININE HYDROLASE"/>
    <property type="match status" value="1"/>
</dbReference>
<dbReference type="Proteomes" id="UP001291309">
    <property type="component" value="Unassembled WGS sequence"/>
</dbReference>
<sequence length="355" mass="38608">MTTRKLQVVECQGTPRQIGQQWGEGCRASFRTSVDFLFQGLASGPFQASREDVLRTAMKLEGNVRAFDPDALELIRGQAEGAGIAYEEAFALQSMLEVSVNYLQIGGMCTSFAVSGKATSDGQALVGQNVDWHPDATVDLIRVRYPDGRTLLSLCLSCSPYYHLSSEGLASCANLTLVAPQPCRSIVPLGVYLPRALRQPGLHAALELLAGVARGFGAYLLGDSHGRVLGFESTYDDEAVLEPERDVLVHANHYQAERLRALDLTHQFVPCTHGRATRMRALIDAEHGRLTPERLMGFLADHGNPEGRLCRHDEPAAPGAMPMATKAAVVMAPARKTMWVAAGPACRESFAEYRL</sequence>
<dbReference type="RefSeq" id="WP_321549560.1">
    <property type="nucleotide sequence ID" value="NZ_JAXIVS010000012.1"/>
</dbReference>
<keyword evidence="2" id="KW-1185">Reference proteome</keyword>
<gene>
    <name evidence="1" type="ORF">SYV04_30915</name>
</gene>
<dbReference type="EMBL" id="JAXIVS010000012">
    <property type="protein sequence ID" value="MDY7230847.1"/>
    <property type="molecule type" value="Genomic_DNA"/>
</dbReference>
<dbReference type="PANTHER" id="PTHR34180">
    <property type="entry name" value="PEPTIDASE C45"/>
    <property type="match status" value="1"/>
</dbReference>
<dbReference type="InterPro" id="IPR047794">
    <property type="entry name" value="C45_proenzyme-like"/>
</dbReference>
<proteinExistence type="predicted"/>
<dbReference type="Gene3D" id="1.10.10.2120">
    <property type="match status" value="1"/>
</dbReference>
<dbReference type="InterPro" id="IPR047801">
    <property type="entry name" value="Peptidase_C45"/>
</dbReference>
<accession>A0ABU5HDF4</accession>
<evidence type="ECO:0000313" key="1">
    <source>
        <dbReference type="EMBL" id="MDY7230847.1"/>
    </source>
</evidence>
<dbReference type="NCBIfam" id="NF040521">
    <property type="entry name" value="C45_proenzyme"/>
    <property type="match status" value="1"/>
</dbReference>
<protein>
    <submittedName>
        <fullName evidence="1">C45 family peptidase</fullName>
    </submittedName>
</protein>
<comment type="caution">
    <text evidence="1">The sequence shown here is derived from an EMBL/GenBank/DDBJ whole genome shotgun (WGS) entry which is preliminary data.</text>
</comment>